<comment type="caution">
    <text evidence="1">The sequence shown here is derived from an EMBL/GenBank/DDBJ whole genome shotgun (WGS) entry which is preliminary data.</text>
</comment>
<protein>
    <submittedName>
        <fullName evidence="1">Uncharacterized protein</fullName>
    </submittedName>
</protein>
<sequence>MAQHERGTAYYHLPGLFEFYELYRVFLPLLREHREYFYDWCEIGSVYGAPADCIWGGGRAGFGDAQPHRVLALMQEYGISARLTFSNSLLREEHLADWKCNALCALFEKENRVQNGVIAHSDLLLDYLKRQYPGLYFVSSTTKVLTDFQQLRRETEREEFRYVVPDFRLNKSFAELDTLSQDQKDKVEFLCNECCWYGCRDRKHCYENVSRKNLGEDCPDHRCTAPGAQQGYRFSKAMENPGFIGAGDICKIYLPGGFSNFKIEGRGLGSALILEFLLYYMTKPEYQLRVREEIYLDNMLDLF</sequence>
<keyword evidence="2" id="KW-1185">Reference proteome</keyword>
<accession>A0A2A6Z8G7</accession>
<organism evidence="1 2">
    <name type="scientific">Faecalibacterium langellae</name>
    <dbReference type="NCBI Taxonomy" id="3435293"/>
    <lineage>
        <taxon>Bacteria</taxon>
        <taxon>Bacillati</taxon>
        <taxon>Bacillota</taxon>
        <taxon>Clostridia</taxon>
        <taxon>Eubacteriales</taxon>
        <taxon>Oscillospiraceae</taxon>
        <taxon>Faecalibacterium</taxon>
    </lineage>
</organism>
<name>A0A2A6Z8G7_9FIRM</name>
<dbReference type="AlphaFoldDB" id="A0A2A6Z8G7"/>
<evidence type="ECO:0000313" key="1">
    <source>
        <dbReference type="EMBL" id="PDX57668.1"/>
    </source>
</evidence>
<gene>
    <name evidence="1" type="ORF">CGS46_14300</name>
</gene>
<reference evidence="1 2" key="1">
    <citation type="journal article" date="2017" name="Front. Microbiol.">
        <title>New Insights into the Diversity of the Genus Faecalibacterium.</title>
        <authorList>
            <person name="Benevides L."/>
            <person name="Burman S."/>
            <person name="Martin R."/>
            <person name="Robert V."/>
            <person name="Thomas M."/>
            <person name="Miquel S."/>
            <person name="Chain F."/>
            <person name="Sokol H."/>
            <person name="Bermudez-Humaran L.G."/>
            <person name="Morrison M."/>
            <person name="Langella P."/>
            <person name="Azevedo V.A."/>
            <person name="Chatel J.M."/>
            <person name="Soares S."/>
        </authorList>
    </citation>
    <scope>NUCLEOTIDE SEQUENCE [LARGE SCALE GENOMIC DNA]</scope>
    <source>
        <strain evidence="2">CNCM I-4540</strain>
    </source>
</reference>
<proteinExistence type="predicted"/>
<dbReference type="EMBL" id="NMTQ01000037">
    <property type="protein sequence ID" value="PDX57668.1"/>
    <property type="molecule type" value="Genomic_DNA"/>
</dbReference>
<evidence type="ECO:0000313" key="2">
    <source>
        <dbReference type="Proteomes" id="UP000220752"/>
    </source>
</evidence>
<dbReference type="Proteomes" id="UP000220752">
    <property type="component" value="Unassembled WGS sequence"/>
</dbReference>